<evidence type="ECO:0000313" key="1">
    <source>
        <dbReference type="EMBL" id="MDF0593020.1"/>
    </source>
</evidence>
<evidence type="ECO:0000313" key="2">
    <source>
        <dbReference type="Proteomes" id="UP001215956"/>
    </source>
</evidence>
<comment type="caution">
    <text evidence="1">The sequence shown here is derived from an EMBL/GenBank/DDBJ whole genome shotgun (WGS) entry which is preliminary data.</text>
</comment>
<proteinExistence type="predicted"/>
<dbReference type="RefSeq" id="WP_316968725.1">
    <property type="nucleotide sequence ID" value="NZ_JARFPL010000013.1"/>
</dbReference>
<name>A0ABT5XEE0_9EURY</name>
<reference evidence="1 2" key="1">
    <citation type="submission" date="2023-03" db="EMBL/GenBank/DDBJ databases">
        <title>Whole genome sequencing of Methanotrichaceae archaeon M04Ac.</title>
        <authorList>
            <person name="Khomyakova M.A."/>
            <person name="Merkel A.Y."/>
            <person name="Slobodkin A.I."/>
        </authorList>
    </citation>
    <scope>NUCLEOTIDE SEQUENCE [LARGE SCALE GENOMIC DNA]</scope>
    <source>
        <strain evidence="1 2">M04Ac</strain>
    </source>
</reference>
<protein>
    <submittedName>
        <fullName evidence="1">Uncharacterized protein</fullName>
    </submittedName>
</protein>
<dbReference type="Proteomes" id="UP001215956">
    <property type="component" value="Unassembled WGS sequence"/>
</dbReference>
<organism evidence="1 2">
    <name type="scientific">Candidatus Methanocrinis alkalitolerans</name>
    <dbReference type="NCBI Taxonomy" id="3033395"/>
    <lineage>
        <taxon>Archaea</taxon>
        <taxon>Methanobacteriati</taxon>
        <taxon>Methanobacteriota</taxon>
        <taxon>Stenosarchaea group</taxon>
        <taxon>Methanomicrobia</taxon>
        <taxon>Methanotrichales</taxon>
        <taxon>Methanotrichaceae</taxon>
        <taxon>Methanocrinis</taxon>
    </lineage>
</organism>
<keyword evidence="2" id="KW-1185">Reference proteome</keyword>
<sequence>MIPHRNSIDPPEGVITALEEVADRYRTLARDLREDLASAGGAEEALDLAERSTLEMLAYLPLSPVYSPFCTFHRPGAVDCAGCRYAARYGRCNEAGSPYDLAIESHYRLVEAVQDHRWDRISGGHPIPVEEVRRALEDQADRVMDLAIRFRERVRRARSSEEVMTVKTEFMNDLVGELPVEVVCRSCGFMDHSLFEAKNEALLGLSRHWPAG</sequence>
<dbReference type="EMBL" id="JARFPL010000013">
    <property type="protein sequence ID" value="MDF0593020.1"/>
    <property type="molecule type" value="Genomic_DNA"/>
</dbReference>
<accession>A0ABT5XEE0</accession>
<gene>
    <name evidence="1" type="ORF">P0O24_05420</name>
</gene>